<feature type="region of interest" description="Disordered" evidence="1">
    <location>
        <begin position="84"/>
        <end position="119"/>
    </location>
</feature>
<evidence type="ECO:0000259" key="2">
    <source>
        <dbReference type="Pfam" id="PF00204"/>
    </source>
</evidence>
<feature type="compositionally biased region" description="Basic residues" evidence="1">
    <location>
        <begin position="208"/>
        <end position="218"/>
    </location>
</feature>
<feature type="compositionally biased region" description="Polar residues" evidence="1">
    <location>
        <begin position="173"/>
        <end position="202"/>
    </location>
</feature>
<keyword evidence="4" id="KW-1185">Reference proteome</keyword>
<protein>
    <recommendedName>
        <fullName evidence="2">DNA topoisomerase type IIA subunit B domain-containing protein</fullName>
    </recommendedName>
</protein>
<dbReference type="EMBL" id="JBHSBB010000030">
    <property type="protein sequence ID" value="MFC4035887.1"/>
    <property type="molecule type" value="Genomic_DNA"/>
</dbReference>
<feature type="domain" description="DNA topoisomerase type IIA subunit B" evidence="2">
    <location>
        <begin position="122"/>
        <end position="193"/>
    </location>
</feature>
<dbReference type="Proteomes" id="UP001595765">
    <property type="component" value="Unassembled WGS sequence"/>
</dbReference>
<evidence type="ECO:0000313" key="3">
    <source>
        <dbReference type="EMBL" id="MFC4035887.1"/>
    </source>
</evidence>
<evidence type="ECO:0000313" key="4">
    <source>
        <dbReference type="Proteomes" id="UP001595765"/>
    </source>
</evidence>
<organism evidence="3 4">
    <name type="scientific">Streptomyces polygonati</name>
    <dbReference type="NCBI Taxonomy" id="1617087"/>
    <lineage>
        <taxon>Bacteria</taxon>
        <taxon>Bacillati</taxon>
        <taxon>Actinomycetota</taxon>
        <taxon>Actinomycetes</taxon>
        <taxon>Kitasatosporales</taxon>
        <taxon>Streptomycetaceae</taxon>
        <taxon>Streptomyces</taxon>
    </lineage>
</organism>
<name>A0ABV8HV47_9ACTN</name>
<evidence type="ECO:0000256" key="1">
    <source>
        <dbReference type="SAM" id="MobiDB-lite"/>
    </source>
</evidence>
<feature type="compositionally biased region" description="Basic residues" evidence="1">
    <location>
        <begin position="44"/>
        <end position="63"/>
    </location>
</feature>
<dbReference type="Pfam" id="PF00204">
    <property type="entry name" value="DNA_gyraseB"/>
    <property type="match status" value="1"/>
</dbReference>
<dbReference type="Gene3D" id="3.30.230.10">
    <property type="match status" value="1"/>
</dbReference>
<sequence length="218" mass="24048">MGARRPQHRSHGSGSSRSVRHQCPVEPPDGPSAERRNSLGAAVHPRHRGGPARCRRTGGRQRDHHHLLARLGDLHDRRVLVHGAGRALQGSRLPQPGPGNLTDRRTPPGREPRTVRFRSPGGARDFVAFLDAPASRPVHPDVIGFEWEDQRMEGKAEVALRWCTSREERVRSFANSKAQPTAGSATSHFATASQRPSRTTSAPGWRLTRSRRRPPSTG</sequence>
<gene>
    <name evidence="3" type="ORF">ACFO3J_31120</name>
</gene>
<dbReference type="InterPro" id="IPR014721">
    <property type="entry name" value="Ribsml_uS5_D2-typ_fold_subgr"/>
</dbReference>
<accession>A0ABV8HV47</accession>
<dbReference type="InterPro" id="IPR013506">
    <property type="entry name" value="Topo_IIA_bsu_dom2"/>
</dbReference>
<proteinExistence type="predicted"/>
<feature type="region of interest" description="Disordered" evidence="1">
    <location>
        <begin position="1"/>
        <end position="63"/>
    </location>
</feature>
<comment type="caution">
    <text evidence="3">The sequence shown here is derived from an EMBL/GenBank/DDBJ whole genome shotgun (WGS) entry which is preliminary data.</text>
</comment>
<dbReference type="RefSeq" id="WP_386436609.1">
    <property type="nucleotide sequence ID" value="NZ_JBHSBB010000030.1"/>
</dbReference>
<feature type="compositionally biased region" description="Basic and acidic residues" evidence="1">
    <location>
        <begin position="102"/>
        <end position="114"/>
    </location>
</feature>
<reference evidence="4" key="1">
    <citation type="journal article" date="2019" name="Int. J. Syst. Evol. Microbiol.">
        <title>The Global Catalogue of Microorganisms (GCM) 10K type strain sequencing project: providing services to taxonomists for standard genome sequencing and annotation.</title>
        <authorList>
            <consortium name="The Broad Institute Genomics Platform"/>
            <consortium name="The Broad Institute Genome Sequencing Center for Infectious Disease"/>
            <person name="Wu L."/>
            <person name="Ma J."/>
        </authorList>
    </citation>
    <scope>NUCLEOTIDE SEQUENCE [LARGE SCALE GENOMIC DNA]</scope>
    <source>
        <strain evidence="4">CGMCC 4.7237</strain>
    </source>
</reference>
<feature type="region of interest" description="Disordered" evidence="1">
    <location>
        <begin position="173"/>
        <end position="218"/>
    </location>
</feature>
<feature type="compositionally biased region" description="Basic residues" evidence="1">
    <location>
        <begin position="1"/>
        <end position="11"/>
    </location>
</feature>